<dbReference type="EMBL" id="FMHU01000001">
    <property type="protein sequence ID" value="SCL15101.1"/>
    <property type="molecule type" value="Genomic_DNA"/>
</dbReference>
<reference evidence="3" key="1">
    <citation type="submission" date="2016-06" db="EMBL/GenBank/DDBJ databases">
        <authorList>
            <person name="Varghese N."/>
        </authorList>
    </citation>
    <scope>NUCLEOTIDE SEQUENCE [LARGE SCALE GENOMIC DNA]</scope>
    <source>
        <strain evidence="3">DSM 46123</strain>
    </source>
</reference>
<evidence type="ECO:0000313" key="2">
    <source>
        <dbReference type="EMBL" id="SCL15101.1"/>
    </source>
</evidence>
<dbReference type="STRING" id="47866.GA0074694_1054"/>
<dbReference type="Proteomes" id="UP000198906">
    <property type="component" value="Unassembled WGS sequence"/>
</dbReference>
<protein>
    <submittedName>
        <fullName evidence="2">Uncharacterized protein</fullName>
    </submittedName>
</protein>
<dbReference type="AlphaFoldDB" id="A0A1C6RD71"/>
<proteinExistence type="predicted"/>
<keyword evidence="3" id="KW-1185">Reference proteome</keyword>
<gene>
    <name evidence="2" type="ORF">GA0074694_1054</name>
</gene>
<name>A0A1C6RD71_9ACTN</name>
<sequence length="80" mass="8604">MVTGTGADWPGRVLRRPPVPAADPPTLVQPAAGRHRAGDDAHRDPGGWWWPAGWRPATPVDAPTLRLDPAAVARTRGENR</sequence>
<evidence type="ECO:0000256" key="1">
    <source>
        <dbReference type="SAM" id="MobiDB-lite"/>
    </source>
</evidence>
<feature type="compositionally biased region" description="Basic and acidic residues" evidence="1">
    <location>
        <begin position="36"/>
        <end position="45"/>
    </location>
</feature>
<evidence type="ECO:0000313" key="3">
    <source>
        <dbReference type="Proteomes" id="UP000198906"/>
    </source>
</evidence>
<feature type="region of interest" description="Disordered" evidence="1">
    <location>
        <begin position="1"/>
        <end position="62"/>
    </location>
</feature>
<organism evidence="2 3">
    <name type="scientific">Micromonospora inyonensis</name>
    <dbReference type="NCBI Taxonomy" id="47866"/>
    <lineage>
        <taxon>Bacteria</taxon>
        <taxon>Bacillati</taxon>
        <taxon>Actinomycetota</taxon>
        <taxon>Actinomycetes</taxon>
        <taxon>Micromonosporales</taxon>
        <taxon>Micromonosporaceae</taxon>
        <taxon>Micromonospora</taxon>
    </lineage>
</organism>
<feature type="compositionally biased region" description="Low complexity" evidence="1">
    <location>
        <begin position="46"/>
        <end position="59"/>
    </location>
</feature>
<accession>A0A1C6RD71</accession>